<dbReference type="EMBL" id="CM007649">
    <property type="protein sequence ID" value="ONM30743.1"/>
    <property type="molecule type" value="Genomic_DNA"/>
</dbReference>
<dbReference type="EnsemblPlants" id="Zm00001eb126890_T002">
    <property type="protein sequence ID" value="Zm00001eb126890_P002"/>
    <property type="gene ID" value="Zm00001eb126890"/>
</dbReference>
<dbReference type="EMBL" id="CM007649">
    <property type="protein sequence ID" value="ONM30741.1"/>
    <property type="molecule type" value="Genomic_DNA"/>
</dbReference>
<dbReference type="GeneID" id="542131"/>
<dbReference type="EnsemblPlants" id="Zm00001eb126890_T004">
    <property type="protein sequence ID" value="Zm00001eb126890_P004"/>
    <property type="gene ID" value="Zm00001eb126890"/>
</dbReference>
<dbReference type="PROSITE" id="PS51005">
    <property type="entry name" value="NAC"/>
    <property type="match status" value="1"/>
</dbReference>
<dbReference type="GO" id="GO:0005634">
    <property type="term" value="C:nucleus"/>
    <property type="evidence" value="ECO:0007669"/>
    <property type="project" value="UniProtKB-SubCell"/>
</dbReference>
<dbReference type="EnsemblPlants" id="Zm00001eb126890_T005">
    <property type="protein sequence ID" value="Zm00001eb126890_P005"/>
    <property type="gene ID" value="Zm00001eb126890"/>
</dbReference>
<evidence type="ECO:0000256" key="6">
    <source>
        <dbReference type="SAM" id="MobiDB-lite"/>
    </source>
</evidence>
<dbReference type="GO" id="GO:0006355">
    <property type="term" value="P:regulation of DNA-templated transcription"/>
    <property type="evidence" value="ECO:0007669"/>
    <property type="project" value="InterPro"/>
</dbReference>
<dbReference type="Gramene" id="Zm00001eb126890_T003">
    <property type="protein sequence ID" value="Zm00001eb126890_P003"/>
    <property type="gene ID" value="Zm00001eb126890"/>
</dbReference>
<dbReference type="FunCoup" id="A0A060D1R6">
    <property type="interactions" value="7"/>
</dbReference>
<feature type="compositionally biased region" description="Low complexity" evidence="6">
    <location>
        <begin position="1"/>
        <end position="12"/>
    </location>
</feature>
<reference evidence="9 11" key="2">
    <citation type="submission" date="2015-12" db="EMBL/GenBank/DDBJ databases">
        <title>Update maize B73 reference genome by single molecule sequencing technologies.</title>
        <authorList>
            <consortium name="Maize Genome Sequencing Project"/>
            <person name="Ware D."/>
        </authorList>
    </citation>
    <scope>NUCLEOTIDE SEQUENCE [LARGE SCALE GENOMIC DNA]</scope>
    <source>
        <strain evidence="11">cv. B73</strain>
        <tissue evidence="9">Seedling</tissue>
    </source>
</reference>
<dbReference type="PANTHER" id="PTHR31744:SF223">
    <property type="entry name" value="NAC DOMAIN-CONTAINING PROTEIN"/>
    <property type="match status" value="1"/>
</dbReference>
<dbReference type="EnsemblPlants" id="Zm00001eb126890_T003">
    <property type="protein sequence ID" value="Zm00001eb126890_P003"/>
    <property type="gene ID" value="Zm00001eb126890"/>
</dbReference>
<dbReference type="Pfam" id="PF02365">
    <property type="entry name" value="NAM"/>
    <property type="match status" value="1"/>
</dbReference>
<dbReference type="Gramene" id="Zm00001eb126890_T002">
    <property type="protein sequence ID" value="Zm00001eb126890_P002"/>
    <property type="gene ID" value="Zm00001eb126890"/>
</dbReference>
<dbReference type="FunFam" id="2.170.150.80:FF:000006">
    <property type="entry name" value="NAC domain-containing protein 100-like"/>
    <property type="match status" value="1"/>
</dbReference>
<dbReference type="PANTHER" id="PTHR31744">
    <property type="entry name" value="PROTEIN CUP-SHAPED COTYLEDON 2-RELATED"/>
    <property type="match status" value="1"/>
</dbReference>
<dbReference type="eggNOG" id="ENOG502QSPY">
    <property type="taxonomic scope" value="Eukaryota"/>
</dbReference>
<gene>
    <name evidence="8" type="primary">NAC128</name>
    <name evidence="10" type="synonym">LOC542131</name>
    <name evidence="9" type="ORF">ZEAMMB73_Zm00001d040189</name>
</gene>
<evidence type="ECO:0000256" key="4">
    <source>
        <dbReference type="ARBA" id="ARBA00023163"/>
    </source>
</evidence>
<dbReference type="Gramene" id="Zm00001eb126890_T005">
    <property type="protein sequence ID" value="Zm00001eb126890_P005"/>
    <property type="gene ID" value="Zm00001eb126890"/>
</dbReference>
<feature type="domain" description="NAC" evidence="7">
    <location>
        <begin position="24"/>
        <end position="198"/>
    </location>
</feature>
<dbReference type="EMBL" id="KJ727759">
    <property type="protein sequence ID" value="AIB05250.1"/>
    <property type="molecule type" value="mRNA"/>
</dbReference>
<evidence type="ECO:0007829" key="12">
    <source>
        <dbReference type="PeptideAtlas" id="A0A060D1R6"/>
    </source>
</evidence>
<proteinExistence type="evidence at protein level"/>
<feature type="non-terminal residue" evidence="8">
    <location>
        <position position="391"/>
    </location>
</feature>
<evidence type="ECO:0000259" key="7">
    <source>
        <dbReference type="PROSITE" id="PS51005"/>
    </source>
</evidence>
<dbReference type="IntAct" id="A0A060D1R6">
    <property type="interactions" value="8"/>
</dbReference>
<dbReference type="PaxDb" id="4577-GRMZM2G062650_P02"/>
<keyword evidence="12" id="KW-1267">Proteomics identification</keyword>
<feature type="region of interest" description="Disordered" evidence="6">
    <location>
        <begin position="1"/>
        <end position="23"/>
    </location>
</feature>
<keyword evidence="11" id="KW-1185">Reference proteome</keyword>
<dbReference type="InterPro" id="IPR036093">
    <property type="entry name" value="NAC_dom_sf"/>
</dbReference>
<dbReference type="GO" id="GO:0003677">
    <property type="term" value="F:DNA binding"/>
    <property type="evidence" value="ECO:0007669"/>
    <property type="project" value="UniProtKB-KW"/>
</dbReference>
<evidence type="ECO:0000256" key="1">
    <source>
        <dbReference type="ARBA" id="ARBA00004123"/>
    </source>
</evidence>
<keyword evidence="3" id="KW-0238">DNA-binding</keyword>
<keyword evidence="4" id="KW-0804">Transcription</keyword>
<evidence type="ECO:0000256" key="3">
    <source>
        <dbReference type="ARBA" id="ARBA00023125"/>
    </source>
</evidence>
<dbReference type="InterPro" id="IPR003441">
    <property type="entry name" value="NAC-dom"/>
</dbReference>
<reference evidence="8" key="1">
    <citation type="submission" date="2014-04" db="EMBL/GenBank/DDBJ databases">
        <title>The Maize TFome - Development of a transcription factor open reading frame collection for functional genomics.</title>
        <authorList>
            <person name="Burdo B."/>
            <person name="Gray J."/>
            <person name="Goetting-Minesky M.P."/>
            <person name="Wittler B."/>
            <person name="Hunt M."/>
            <person name="Li T."/>
            <person name="Velliquette D."/>
            <person name="Thomas J."/>
            <person name="Gentzel I."/>
            <person name="Dos Santos Brito M."/>
            <person name="Mejia-Guerra M.K."/>
            <person name="Connolly L.N."/>
            <person name="Qaisi D."/>
            <person name="Li W."/>
            <person name="Casas M.I."/>
            <person name="Doseff A.I."/>
            <person name="Grotewold E."/>
        </authorList>
    </citation>
    <scope>NUCLEOTIDE SEQUENCE</scope>
</reference>
<organism evidence="8">
    <name type="scientific">Zea mays</name>
    <name type="common">Maize</name>
    <dbReference type="NCBI Taxonomy" id="4577"/>
    <lineage>
        <taxon>Eukaryota</taxon>
        <taxon>Viridiplantae</taxon>
        <taxon>Streptophyta</taxon>
        <taxon>Embryophyta</taxon>
        <taxon>Tracheophyta</taxon>
        <taxon>Spermatophyta</taxon>
        <taxon>Magnoliopsida</taxon>
        <taxon>Liliopsida</taxon>
        <taxon>Poales</taxon>
        <taxon>Poaceae</taxon>
        <taxon>PACMAD clade</taxon>
        <taxon>Panicoideae</taxon>
        <taxon>Andropogonodae</taxon>
        <taxon>Andropogoneae</taxon>
        <taxon>Tripsacinae</taxon>
        <taxon>Zea</taxon>
    </lineage>
</organism>
<dbReference type="Gramene" id="Zm00001eb126890_T006">
    <property type="protein sequence ID" value="Zm00001eb126890_P006"/>
    <property type="gene ID" value="Zm00001eb126890"/>
</dbReference>
<reference evidence="10" key="3">
    <citation type="submission" date="2019-07" db="EMBL/GenBank/DDBJ databases">
        <authorList>
            <person name="Seetharam A."/>
            <person name="Woodhouse M."/>
            <person name="Cannon E."/>
        </authorList>
    </citation>
    <scope>NUCLEOTIDE SEQUENCE [LARGE SCALE GENOMIC DNA]</scope>
    <source>
        <strain evidence="10">cv. B73</strain>
    </source>
</reference>
<dbReference type="RefSeq" id="XP_008673424.1">
    <property type="nucleotide sequence ID" value="XM_008675202.1"/>
</dbReference>
<evidence type="ECO:0000256" key="2">
    <source>
        <dbReference type="ARBA" id="ARBA00023015"/>
    </source>
</evidence>
<dbReference type="SMR" id="A0A060D1R6"/>
<name>A0A060D1R6_MAIZE</name>
<evidence type="ECO:0000313" key="10">
    <source>
        <dbReference type="EnsemblPlants" id="Zm00001eb126890_P002"/>
    </source>
</evidence>
<sequence>MADQQQPQQQPQEMDVDRTGGLELPPGFRFHPSDFEIINDYLTKKVHDRDYSCIAIADADLNKTEPWDLPKVAKMGEKEWYFFYQKDRKYPTGLRANRATEAGYWKATGKDKEVYNPFAAEGLLLVGMKKTLVFYKGRAPRGDKTNWVMHEYRLEGSGRLPASPASASGSATNIAAAMMKASASACKDEWVVCRVFNKTTGIKKTAAPAYQVAMAGPEMDQNQNNIPAIPIPMPLQLPLPVPMQMQFPILPDFAMDPVAPYYPNPNAGAGMMPPMALAGMGGAGGLQINGALFGNPVPAPLPMNFYHHQMGMGAAAGQVDMGAAAGQMDMGAAGAGAGGFDVAAPESRPSSMVSQKDEQANAAEISSMMSVTGPGSATTTIEMDGIWKYKY</sequence>
<keyword evidence="5" id="KW-0539">Nucleus</keyword>
<dbReference type="AlphaFoldDB" id="A0A060D1R6"/>
<dbReference type="EnsemblPlants" id="Zm00001eb126890_T006">
    <property type="protein sequence ID" value="Zm00001eb126890_P006"/>
    <property type="gene ID" value="Zm00001eb126890"/>
</dbReference>
<evidence type="ECO:0000256" key="5">
    <source>
        <dbReference type="ARBA" id="ARBA00023242"/>
    </source>
</evidence>
<evidence type="ECO:0000313" key="11">
    <source>
        <dbReference type="Proteomes" id="UP000007305"/>
    </source>
</evidence>
<dbReference type="Gramene" id="Zm00001eb126890_T004">
    <property type="protein sequence ID" value="Zm00001eb126890_P004"/>
    <property type="gene ID" value="Zm00001eb126890"/>
</dbReference>
<dbReference type="ExpressionAtlas" id="A0A060D1R6">
    <property type="expression patterns" value="baseline"/>
</dbReference>
<evidence type="ECO:0000313" key="8">
    <source>
        <dbReference type="EMBL" id="AIB05250.1"/>
    </source>
</evidence>
<accession>A0A060D1R6</accession>
<dbReference type="OrthoDB" id="1424968at2759"/>
<comment type="subcellular location">
    <subcellularLocation>
        <location evidence="1">Nucleus</location>
    </subcellularLocation>
</comment>
<keyword evidence="2" id="KW-0805">Transcription regulation</keyword>
<dbReference type="Proteomes" id="UP000007305">
    <property type="component" value="Chromosome 3"/>
</dbReference>
<dbReference type="RefSeq" id="XP_008673423.1">
    <property type="nucleotide sequence ID" value="XM_008675201.1"/>
</dbReference>
<protein>
    <submittedName>
        <fullName evidence="8">NAC transcription factor</fullName>
    </submittedName>
    <submittedName>
        <fullName evidence="9">No-apical-meristem-related protein1</fullName>
    </submittedName>
</protein>
<dbReference type="HOGENOM" id="CLU_035664_6_0_1"/>
<evidence type="ECO:0000313" key="9">
    <source>
        <dbReference type="EMBL" id="ONM30741.1"/>
    </source>
</evidence>
<dbReference type="OMA" id="PHTFEAG"/>
<dbReference type="Gene3D" id="2.170.150.80">
    <property type="entry name" value="NAC domain"/>
    <property type="match status" value="1"/>
</dbReference>
<dbReference type="SUPFAM" id="SSF101941">
    <property type="entry name" value="NAC domain"/>
    <property type="match status" value="1"/>
</dbReference>
<reference evidence="10" key="4">
    <citation type="submission" date="2021-05" db="UniProtKB">
        <authorList>
            <consortium name="EnsemblPlants"/>
        </authorList>
    </citation>
    <scope>IDENTIFICATION</scope>
    <source>
        <strain evidence="10">cv. B73</strain>
    </source>
</reference>